<evidence type="ECO:0000313" key="3">
    <source>
        <dbReference type="EMBL" id="EAT59888.1"/>
    </source>
</evidence>
<reference evidence="3 4" key="2">
    <citation type="submission" date="2006-07" db="EMBL/GenBank/DDBJ databases">
        <title>Sequencing of the draft genome and assembly of Chlorobium ferroxidans DSM 13031.</title>
        <authorList>
            <consortium name="US DOE Joint Genome Institute (JGI-PGF)"/>
            <person name="Copeland A."/>
            <person name="Lucas S."/>
            <person name="Lapidus A."/>
            <person name="Barry K."/>
            <person name="Glavina del Rio T."/>
            <person name="Dalin E."/>
            <person name="Tice H."/>
            <person name="Bruce D."/>
            <person name="Pitluck S."/>
            <person name="Richardson P."/>
        </authorList>
    </citation>
    <scope>NUCLEOTIDE SEQUENCE [LARGE SCALE GENOMIC DNA]</scope>
    <source>
        <strain evidence="3 4">DSM 13031</strain>
    </source>
</reference>
<dbReference type="Pfam" id="PF12849">
    <property type="entry name" value="PBP_like_2"/>
    <property type="match status" value="1"/>
</dbReference>
<dbReference type="OrthoDB" id="1450880at2"/>
<dbReference type="EMBL" id="AASE01000001">
    <property type="protein sequence ID" value="EAT59888.1"/>
    <property type="molecule type" value="Genomic_DNA"/>
</dbReference>
<sequence>MKKTLSVIRSILLSALLFTIAAAGTLKAEIFQAGTPGSPTGLLSGNSIVIDGAPSPGLIANLFAFDFLRSDGVIVRVNESDTERGIYTLLYKNCDIASTTRLMNDKELAEARALGVNPVPHTVALGAIVMVVHPGNTLKSLTIDQLRKIYAGTYTKWSQLGGPNRPIVLLQREQGSGTVETFNDIVMGKTPVSMKVITLFNNREIRTRVNVTPNAIGYIGHSWIDQSVKPLLVNGIDHTPNTIKNGTYPLCRKLYMYTNEKPFGVLKRFVEYSSTVDGRERLTENGFIPVD</sequence>
<dbReference type="PANTHER" id="PTHR30570">
    <property type="entry name" value="PERIPLASMIC PHOSPHATE BINDING COMPONENT OF PHOSPHATE ABC TRANSPORTER"/>
    <property type="match status" value="1"/>
</dbReference>
<name>Q0YV04_9CHLB</name>
<dbReference type="Gene3D" id="3.40.190.10">
    <property type="entry name" value="Periplasmic binding protein-like II"/>
    <property type="match status" value="2"/>
</dbReference>
<gene>
    <name evidence="3" type="ORF">CferDRAFT_1895</name>
</gene>
<reference evidence="3 4" key="1">
    <citation type="submission" date="2006-07" db="EMBL/GenBank/DDBJ databases">
        <title>Annotation of the draft genome assembly of Chlorobium ferroxidans DSM 13031.</title>
        <authorList>
            <consortium name="US DOE Joint Genome Institute (JGI-ORNL)"/>
            <person name="Larimer F."/>
            <person name="Land M."/>
            <person name="Hauser L."/>
        </authorList>
    </citation>
    <scope>NUCLEOTIDE SEQUENCE [LARGE SCALE GENOMIC DNA]</scope>
    <source>
        <strain evidence="3 4">DSM 13031</strain>
    </source>
</reference>
<feature type="domain" description="PBP" evidence="2">
    <location>
        <begin position="47"/>
        <end position="273"/>
    </location>
</feature>
<dbReference type="InterPro" id="IPR050811">
    <property type="entry name" value="Phosphate_ABC_transporter"/>
</dbReference>
<dbReference type="PANTHER" id="PTHR30570:SF1">
    <property type="entry name" value="PHOSPHATE-BINDING PROTEIN PSTS"/>
    <property type="match status" value="1"/>
</dbReference>
<dbReference type="CDD" id="cd13566">
    <property type="entry name" value="PBP2_phosphate"/>
    <property type="match status" value="1"/>
</dbReference>
<dbReference type="SUPFAM" id="SSF53850">
    <property type="entry name" value="Periplasmic binding protein-like II"/>
    <property type="match status" value="1"/>
</dbReference>
<evidence type="ECO:0000313" key="4">
    <source>
        <dbReference type="Proteomes" id="UP000004162"/>
    </source>
</evidence>
<dbReference type="Proteomes" id="UP000004162">
    <property type="component" value="Unassembled WGS sequence"/>
</dbReference>
<dbReference type="InterPro" id="IPR024370">
    <property type="entry name" value="PBP_domain"/>
</dbReference>
<dbReference type="AlphaFoldDB" id="Q0YV04"/>
<comment type="caution">
    <text evidence="3">The sequence shown here is derived from an EMBL/GenBank/DDBJ whole genome shotgun (WGS) entry which is preliminary data.</text>
</comment>
<keyword evidence="1" id="KW-0732">Signal</keyword>
<protein>
    <submittedName>
        <fullName evidence="3">Phosphate binding protein</fullName>
    </submittedName>
</protein>
<proteinExistence type="predicted"/>
<accession>Q0YV04</accession>
<evidence type="ECO:0000256" key="1">
    <source>
        <dbReference type="ARBA" id="ARBA00022729"/>
    </source>
</evidence>
<keyword evidence="4" id="KW-1185">Reference proteome</keyword>
<organism evidence="3 4">
    <name type="scientific">Chlorobium ferrooxidans DSM 13031</name>
    <dbReference type="NCBI Taxonomy" id="377431"/>
    <lineage>
        <taxon>Bacteria</taxon>
        <taxon>Pseudomonadati</taxon>
        <taxon>Chlorobiota</taxon>
        <taxon>Chlorobiia</taxon>
        <taxon>Chlorobiales</taxon>
        <taxon>Chlorobiaceae</taxon>
        <taxon>Chlorobium/Pelodictyon group</taxon>
        <taxon>Chlorobium</taxon>
    </lineage>
</organism>
<evidence type="ECO:0000259" key="2">
    <source>
        <dbReference type="Pfam" id="PF12849"/>
    </source>
</evidence>
<dbReference type="RefSeq" id="WP_006365160.1">
    <property type="nucleotide sequence ID" value="NZ_AASE01000001.1"/>
</dbReference>